<protein>
    <submittedName>
        <fullName evidence="1">Uncharacterized protein</fullName>
    </submittedName>
</protein>
<evidence type="ECO:0000313" key="1">
    <source>
        <dbReference type="EMBL" id="WOH09771.1"/>
    </source>
</evidence>
<gene>
    <name evidence="1" type="ORF">DCAR_0729230</name>
</gene>
<dbReference type="EMBL" id="CP093349">
    <property type="protein sequence ID" value="WOH09771.1"/>
    <property type="molecule type" value="Genomic_DNA"/>
</dbReference>
<sequence length="73" mass="8955">MKYFKPLSISCLRRNHSIGLIFLLSTQWSFTQIKSKSVTNSANRNNFLRRKTKIQSSRRYFTRRNHWLRESRY</sequence>
<name>A0AAF1BAY7_DAUCS</name>
<evidence type="ECO:0000313" key="2">
    <source>
        <dbReference type="Proteomes" id="UP000077755"/>
    </source>
</evidence>
<reference evidence="1" key="2">
    <citation type="submission" date="2022-03" db="EMBL/GenBank/DDBJ databases">
        <title>Draft title - Genomic analysis of global carrot germplasm unveils the trajectory of domestication and the origin of high carotenoid orange carrot.</title>
        <authorList>
            <person name="Iorizzo M."/>
            <person name="Ellison S."/>
            <person name="Senalik D."/>
            <person name="Macko-Podgorni A."/>
            <person name="Grzebelus D."/>
            <person name="Bostan H."/>
            <person name="Rolling W."/>
            <person name="Curaba J."/>
            <person name="Simon P."/>
        </authorList>
    </citation>
    <scope>NUCLEOTIDE SEQUENCE</scope>
    <source>
        <tissue evidence="1">Leaf</tissue>
    </source>
</reference>
<dbReference type="AlphaFoldDB" id="A0AAF1BAY7"/>
<dbReference type="Proteomes" id="UP000077755">
    <property type="component" value="Chromosome 7"/>
</dbReference>
<organism evidence="1 2">
    <name type="scientific">Daucus carota subsp. sativus</name>
    <name type="common">Carrot</name>
    <dbReference type="NCBI Taxonomy" id="79200"/>
    <lineage>
        <taxon>Eukaryota</taxon>
        <taxon>Viridiplantae</taxon>
        <taxon>Streptophyta</taxon>
        <taxon>Embryophyta</taxon>
        <taxon>Tracheophyta</taxon>
        <taxon>Spermatophyta</taxon>
        <taxon>Magnoliopsida</taxon>
        <taxon>eudicotyledons</taxon>
        <taxon>Gunneridae</taxon>
        <taxon>Pentapetalae</taxon>
        <taxon>asterids</taxon>
        <taxon>campanulids</taxon>
        <taxon>Apiales</taxon>
        <taxon>Apiaceae</taxon>
        <taxon>Apioideae</taxon>
        <taxon>Scandiceae</taxon>
        <taxon>Daucinae</taxon>
        <taxon>Daucus</taxon>
        <taxon>Daucus sect. Daucus</taxon>
    </lineage>
</organism>
<keyword evidence="2" id="KW-1185">Reference proteome</keyword>
<accession>A0AAF1BAY7</accession>
<proteinExistence type="predicted"/>
<reference evidence="1" key="1">
    <citation type="journal article" date="2016" name="Nat. Genet.">
        <title>A high-quality carrot genome assembly provides new insights into carotenoid accumulation and asterid genome evolution.</title>
        <authorList>
            <person name="Iorizzo M."/>
            <person name="Ellison S."/>
            <person name="Senalik D."/>
            <person name="Zeng P."/>
            <person name="Satapoomin P."/>
            <person name="Huang J."/>
            <person name="Bowman M."/>
            <person name="Iovene M."/>
            <person name="Sanseverino W."/>
            <person name="Cavagnaro P."/>
            <person name="Yildiz M."/>
            <person name="Macko-Podgorni A."/>
            <person name="Moranska E."/>
            <person name="Grzebelus E."/>
            <person name="Grzebelus D."/>
            <person name="Ashrafi H."/>
            <person name="Zheng Z."/>
            <person name="Cheng S."/>
            <person name="Spooner D."/>
            <person name="Van Deynze A."/>
            <person name="Simon P."/>
        </authorList>
    </citation>
    <scope>NUCLEOTIDE SEQUENCE</scope>
    <source>
        <tissue evidence="1">Leaf</tissue>
    </source>
</reference>